<organism evidence="2 3">
    <name type="scientific">Metapseudomonas otitidis</name>
    <dbReference type="NCBI Taxonomy" id="319939"/>
    <lineage>
        <taxon>Bacteria</taxon>
        <taxon>Pseudomonadati</taxon>
        <taxon>Pseudomonadota</taxon>
        <taxon>Gammaproteobacteria</taxon>
        <taxon>Pseudomonadales</taxon>
        <taxon>Pseudomonadaceae</taxon>
        <taxon>Metapseudomonas</taxon>
    </lineage>
</organism>
<dbReference type="CDD" id="cd00130">
    <property type="entry name" value="PAS"/>
    <property type="match status" value="1"/>
</dbReference>
<evidence type="ECO:0000313" key="3">
    <source>
        <dbReference type="Proteomes" id="UP000501237"/>
    </source>
</evidence>
<feature type="domain" description="PAS" evidence="1">
    <location>
        <begin position="9"/>
        <end position="107"/>
    </location>
</feature>
<dbReference type="AlphaFoldDB" id="A0A679GLE7"/>
<reference evidence="2 3" key="1">
    <citation type="journal article" date="2020" name="Microbiol. Resour. Announc.">
        <title>Complete genome sequence of Pseudomonas otitidis strain MrB4, isolated from Lake Biwa in Japan.</title>
        <authorList>
            <person name="Miyazaki K."/>
            <person name="Hase E."/>
            <person name="Maruya T."/>
        </authorList>
    </citation>
    <scope>NUCLEOTIDE SEQUENCE [LARGE SCALE GENOMIC DNA]</scope>
    <source>
        <strain evidence="2 3">MrB4</strain>
    </source>
</reference>
<dbReference type="Proteomes" id="UP000501237">
    <property type="component" value="Chromosome"/>
</dbReference>
<protein>
    <recommendedName>
        <fullName evidence="1">PAS domain-containing protein</fullName>
    </recommendedName>
</protein>
<dbReference type="EMBL" id="AP022642">
    <property type="protein sequence ID" value="BCA28389.1"/>
    <property type="molecule type" value="Genomic_DNA"/>
</dbReference>
<dbReference type="Gene3D" id="3.30.450.20">
    <property type="entry name" value="PAS domain"/>
    <property type="match status" value="1"/>
</dbReference>
<dbReference type="InterPro" id="IPR035965">
    <property type="entry name" value="PAS-like_dom_sf"/>
</dbReference>
<name>A0A679GLE7_9GAMM</name>
<dbReference type="NCBIfam" id="TIGR00229">
    <property type="entry name" value="sensory_box"/>
    <property type="match status" value="1"/>
</dbReference>
<dbReference type="KEGG" id="poj:PtoMrB4_23660"/>
<dbReference type="InterPro" id="IPR000014">
    <property type="entry name" value="PAS"/>
</dbReference>
<dbReference type="SUPFAM" id="SSF55785">
    <property type="entry name" value="PYP-like sensor domain (PAS domain)"/>
    <property type="match status" value="1"/>
</dbReference>
<dbReference type="Pfam" id="PF13426">
    <property type="entry name" value="PAS_9"/>
    <property type="match status" value="1"/>
</dbReference>
<sequence>MDAIKQTLAILYTDSTGVITEVSSTLCLMLAYNARQLCGYHCSQLLVRGEEKATFRNLLGNFPITEKRQGYVQAVRGDSSLIWLDVTCIPLISLEGSHHKTLSIIKDGTSFMKQHRQLQNFMRANLDKL</sequence>
<accession>A0A679GLE7</accession>
<evidence type="ECO:0000313" key="2">
    <source>
        <dbReference type="EMBL" id="BCA28389.1"/>
    </source>
</evidence>
<gene>
    <name evidence="2" type="ORF">PtoMrB4_23660</name>
</gene>
<proteinExistence type="predicted"/>
<evidence type="ECO:0000259" key="1">
    <source>
        <dbReference type="Pfam" id="PF13426"/>
    </source>
</evidence>